<organism evidence="6 7">
    <name type="scientific">Phialocephala subalpina</name>
    <dbReference type="NCBI Taxonomy" id="576137"/>
    <lineage>
        <taxon>Eukaryota</taxon>
        <taxon>Fungi</taxon>
        <taxon>Dikarya</taxon>
        <taxon>Ascomycota</taxon>
        <taxon>Pezizomycotina</taxon>
        <taxon>Leotiomycetes</taxon>
        <taxon>Helotiales</taxon>
        <taxon>Mollisiaceae</taxon>
        <taxon>Phialocephala</taxon>
        <taxon>Phialocephala fortinii species complex</taxon>
    </lineage>
</organism>
<dbReference type="InterPro" id="IPR008978">
    <property type="entry name" value="HSP20-like_chaperone"/>
</dbReference>
<dbReference type="CDD" id="cd06464">
    <property type="entry name" value="ACD_sHsps-like"/>
    <property type="match status" value="1"/>
</dbReference>
<dbReference type="PROSITE" id="PS01031">
    <property type="entry name" value="SHSP"/>
    <property type="match status" value="1"/>
</dbReference>
<protein>
    <submittedName>
        <fullName evidence="6">Related to heat shock protein 30</fullName>
    </submittedName>
</protein>
<evidence type="ECO:0000259" key="5">
    <source>
        <dbReference type="PROSITE" id="PS01031"/>
    </source>
</evidence>
<dbReference type="EMBL" id="FJOG01000003">
    <property type="protein sequence ID" value="CZR53428.1"/>
    <property type="molecule type" value="Genomic_DNA"/>
</dbReference>
<evidence type="ECO:0000256" key="2">
    <source>
        <dbReference type="PROSITE-ProRule" id="PRU00285"/>
    </source>
</evidence>
<keyword evidence="1 6" id="KW-0346">Stress response</keyword>
<dbReference type="AlphaFoldDB" id="A0A1L7WKY4"/>
<dbReference type="Gene3D" id="2.60.40.790">
    <property type="match status" value="1"/>
</dbReference>
<evidence type="ECO:0000313" key="7">
    <source>
        <dbReference type="Proteomes" id="UP000184330"/>
    </source>
</evidence>
<comment type="similarity">
    <text evidence="2 3">Belongs to the small heat shock protein (HSP20) family.</text>
</comment>
<dbReference type="SUPFAM" id="SSF49764">
    <property type="entry name" value="HSP20-like chaperones"/>
    <property type="match status" value="1"/>
</dbReference>
<evidence type="ECO:0000256" key="3">
    <source>
        <dbReference type="RuleBase" id="RU003616"/>
    </source>
</evidence>
<keyword evidence="7" id="KW-1185">Reference proteome</keyword>
<feature type="region of interest" description="Disordered" evidence="4">
    <location>
        <begin position="109"/>
        <end position="129"/>
    </location>
</feature>
<dbReference type="Pfam" id="PF00011">
    <property type="entry name" value="HSP20"/>
    <property type="match status" value="1"/>
</dbReference>
<reference evidence="6 7" key="1">
    <citation type="submission" date="2016-03" db="EMBL/GenBank/DDBJ databases">
        <authorList>
            <person name="Ploux O."/>
        </authorList>
    </citation>
    <scope>NUCLEOTIDE SEQUENCE [LARGE SCALE GENOMIC DNA]</scope>
    <source>
        <strain evidence="6 7">UAMH 11012</strain>
    </source>
</reference>
<feature type="domain" description="SHSP" evidence="5">
    <location>
        <begin position="38"/>
        <end position="185"/>
    </location>
</feature>
<accession>A0A1L7WKY4</accession>
<evidence type="ECO:0000256" key="1">
    <source>
        <dbReference type="ARBA" id="ARBA00023016"/>
    </source>
</evidence>
<name>A0A1L7WKY4_9HELO</name>
<proteinExistence type="inferred from homology"/>
<dbReference type="PANTHER" id="PTHR11527">
    <property type="entry name" value="HEAT-SHOCK PROTEIN 20 FAMILY MEMBER"/>
    <property type="match status" value="1"/>
</dbReference>
<dbReference type="Proteomes" id="UP000184330">
    <property type="component" value="Unassembled WGS sequence"/>
</dbReference>
<dbReference type="InterPro" id="IPR002068">
    <property type="entry name" value="A-crystallin/Hsp20_dom"/>
</dbReference>
<dbReference type="InterPro" id="IPR031107">
    <property type="entry name" value="Small_HSP"/>
</dbReference>
<gene>
    <name evidence="6" type="ORF">PAC_03306</name>
</gene>
<feature type="region of interest" description="Disordered" evidence="4">
    <location>
        <begin position="78"/>
        <end position="97"/>
    </location>
</feature>
<evidence type="ECO:0000256" key="4">
    <source>
        <dbReference type="SAM" id="MobiDB-lite"/>
    </source>
</evidence>
<evidence type="ECO:0000313" key="6">
    <source>
        <dbReference type="EMBL" id="CZR53428.1"/>
    </source>
</evidence>
<dbReference type="STRING" id="576137.A0A1L7WKY4"/>
<sequence>MSLMPRSFWNSGMSGSFHPFFRFLDDFDKYTRDLPAIRDLDTYMPKFDMTEHKDSFTLHGELPGVEVKDVEIEFPDPHTMTIRGHSERSYTSGTPPAAMLEGTRQAGMITNGSDKKETKKDAEKKEETGDKYWVSERSVGDFMRTFNFPSAVDQEKCKASMKNGILSIKVPKMEKKKGHRVAIEQ</sequence>
<dbReference type="OrthoDB" id="1431247at2759"/>
<feature type="compositionally biased region" description="Basic and acidic residues" evidence="4">
    <location>
        <begin position="113"/>
        <end position="129"/>
    </location>
</feature>